<gene>
    <name evidence="5" type="ORF">CSC94_15435</name>
</gene>
<dbReference type="GO" id="GO:0003677">
    <property type="term" value="F:DNA binding"/>
    <property type="evidence" value="ECO:0007669"/>
    <property type="project" value="UniProtKB-KW"/>
</dbReference>
<dbReference type="GO" id="GO:0003700">
    <property type="term" value="F:DNA-binding transcription factor activity"/>
    <property type="evidence" value="ECO:0007669"/>
    <property type="project" value="InterPro"/>
</dbReference>
<name>A0A2G1QKE2_9HYPH</name>
<sequence length="157" mass="17406">MKTSSTEGLGILLHDASRLLRKRFESRTAEHGLSSAQWRLLVHVSREGAMTQARLGERLEIEPISVSRLVDRMEQAGWVVRKADETDRRVRLVTATAKTQKVFEEVRSIANDVYDEALAGLSVKDRQGLMGALRLLIDNLSDGECAAACATGKQDNE</sequence>
<dbReference type="OrthoDB" id="582199at2"/>
<evidence type="ECO:0000256" key="2">
    <source>
        <dbReference type="ARBA" id="ARBA00023125"/>
    </source>
</evidence>
<comment type="caution">
    <text evidence="5">The sequence shown here is derived from an EMBL/GenBank/DDBJ whole genome shotgun (WGS) entry which is preliminary data.</text>
</comment>
<evidence type="ECO:0000256" key="3">
    <source>
        <dbReference type="ARBA" id="ARBA00023163"/>
    </source>
</evidence>
<keyword evidence="3" id="KW-0804">Transcription</keyword>
<evidence type="ECO:0000256" key="1">
    <source>
        <dbReference type="ARBA" id="ARBA00023015"/>
    </source>
</evidence>
<dbReference type="Proteomes" id="UP000221168">
    <property type="component" value="Unassembled WGS sequence"/>
</dbReference>
<dbReference type="PRINTS" id="PR00598">
    <property type="entry name" value="HTHMARR"/>
</dbReference>
<dbReference type="EMBL" id="PDVP01000010">
    <property type="protein sequence ID" value="PHP66003.1"/>
    <property type="molecule type" value="Genomic_DNA"/>
</dbReference>
<protein>
    <submittedName>
        <fullName evidence="5">MarR family transcriptional regulator</fullName>
    </submittedName>
</protein>
<accession>A0A2G1QKE2</accession>
<dbReference type="RefSeq" id="WP_099307268.1">
    <property type="nucleotide sequence ID" value="NZ_PDVP01000010.1"/>
</dbReference>
<dbReference type="Pfam" id="PF12802">
    <property type="entry name" value="MarR_2"/>
    <property type="match status" value="1"/>
</dbReference>
<reference evidence="5 6" key="1">
    <citation type="submission" date="2017-10" db="EMBL/GenBank/DDBJ databases">
        <title>Sedimentibacterium mangrovi gen. nov., sp. nov., a novel member of family Phyllobacteriacea isolated from mangrove sediment.</title>
        <authorList>
            <person name="Liao H."/>
            <person name="Tian Y."/>
        </authorList>
    </citation>
    <scope>NUCLEOTIDE SEQUENCE [LARGE SCALE GENOMIC DNA]</scope>
    <source>
        <strain evidence="5 6">X9-2-2</strain>
    </source>
</reference>
<keyword evidence="2" id="KW-0238">DNA-binding</keyword>
<dbReference type="PANTHER" id="PTHR33164">
    <property type="entry name" value="TRANSCRIPTIONAL REGULATOR, MARR FAMILY"/>
    <property type="match status" value="1"/>
</dbReference>
<organism evidence="5 6">
    <name type="scientific">Zhengella mangrovi</name>
    <dbReference type="NCBI Taxonomy" id="1982044"/>
    <lineage>
        <taxon>Bacteria</taxon>
        <taxon>Pseudomonadati</taxon>
        <taxon>Pseudomonadota</taxon>
        <taxon>Alphaproteobacteria</taxon>
        <taxon>Hyphomicrobiales</taxon>
        <taxon>Notoacmeibacteraceae</taxon>
        <taxon>Zhengella</taxon>
    </lineage>
</organism>
<evidence type="ECO:0000313" key="6">
    <source>
        <dbReference type="Proteomes" id="UP000221168"/>
    </source>
</evidence>
<dbReference type="InterPro" id="IPR000835">
    <property type="entry name" value="HTH_MarR-typ"/>
</dbReference>
<dbReference type="AlphaFoldDB" id="A0A2G1QKE2"/>
<keyword evidence="1" id="KW-0805">Transcription regulation</keyword>
<dbReference type="Gene3D" id="1.10.10.10">
    <property type="entry name" value="Winged helix-like DNA-binding domain superfamily/Winged helix DNA-binding domain"/>
    <property type="match status" value="1"/>
</dbReference>
<proteinExistence type="predicted"/>
<dbReference type="InterPro" id="IPR036388">
    <property type="entry name" value="WH-like_DNA-bd_sf"/>
</dbReference>
<evidence type="ECO:0000313" key="5">
    <source>
        <dbReference type="EMBL" id="PHP66003.1"/>
    </source>
</evidence>
<keyword evidence="6" id="KW-1185">Reference proteome</keyword>
<dbReference type="SUPFAM" id="SSF46785">
    <property type="entry name" value="Winged helix' DNA-binding domain"/>
    <property type="match status" value="1"/>
</dbReference>
<feature type="domain" description="HTH marR-type" evidence="4">
    <location>
        <begin position="6"/>
        <end position="138"/>
    </location>
</feature>
<dbReference type="GO" id="GO:0006950">
    <property type="term" value="P:response to stress"/>
    <property type="evidence" value="ECO:0007669"/>
    <property type="project" value="TreeGrafter"/>
</dbReference>
<evidence type="ECO:0000259" key="4">
    <source>
        <dbReference type="PROSITE" id="PS50995"/>
    </source>
</evidence>
<dbReference type="InterPro" id="IPR039422">
    <property type="entry name" value="MarR/SlyA-like"/>
</dbReference>
<dbReference type="PANTHER" id="PTHR33164:SF64">
    <property type="entry name" value="TRANSCRIPTIONAL REGULATOR SLYA"/>
    <property type="match status" value="1"/>
</dbReference>
<dbReference type="PROSITE" id="PS50995">
    <property type="entry name" value="HTH_MARR_2"/>
    <property type="match status" value="1"/>
</dbReference>
<dbReference type="SMART" id="SM00347">
    <property type="entry name" value="HTH_MARR"/>
    <property type="match status" value="1"/>
</dbReference>
<dbReference type="InterPro" id="IPR036390">
    <property type="entry name" value="WH_DNA-bd_sf"/>
</dbReference>